<dbReference type="OrthoDB" id="6623356at2759"/>
<dbReference type="AlphaFoldDB" id="A0A8K0PDZ1"/>
<protein>
    <submittedName>
        <fullName evidence="2">Uncharacterized protein</fullName>
    </submittedName>
</protein>
<dbReference type="EMBL" id="KZ310000">
    <property type="protein sequence ID" value="KAG8239794.1"/>
    <property type="molecule type" value="Genomic_DNA"/>
</dbReference>
<evidence type="ECO:0000313" key="2">
    <source>
        <dbReference type="EMBL" id="KAG8239794.1"/>
    </source>
</evidence>
<comment type="caution">
    <text evidence="2">The sequence shown here is derived from an EMBL/GenBank/DDBJ whole genome shotgun (WGS) entry which is preliminary data.</text>
</comment>
<reference evidence="2" key="2">
    <citation type="submission" date="2017-10" db="EMBL/GenBank/DDBJ databases">
        <title>Ladona fulva Genome sequencing and assembly.</title>
        <authorList>
            <person name="Murali S."/>
            <person name="Richards S."/>
            <person name="Bandaranaike D."/>
            <person name="Bellair M."/>
            <person name="Blankenburg K."/>
            <person name="Chao H."/>
            <person name="Dinh H."/>
            <person name="Doddapaneni H."/>
            <person name="Dugan-Rocha S."/>
            <person name="Elkadiri S."/>
            <person name="Gnanaolivu R."/>
            <person name="Hernandez B."/>
            <person name="Skinner E."/>
            <person name="Javaid M."/>
            <person name="Lee S."/>
            <person name="Li M."/>
            <person name="Ming W."/>
            <person name="Munidasa M."/>
            <person name="Muniz J."/>
            <person name="Nguyen L."/>
            <person name="Hughes D."/>
            <person name="Osuji N."/>
            <person name="Pu L.-L."/>
            <person name="Puazo M."/>
            <person name="Qu C."/>
            <person name="Quiroz J."/>
            <person name="Raj R."/>
            <person name="Weissenberger G."/>
            <person name="Xin Y."/>
            <person name="Zou X."/>
            <person name="Han Y."/>
            <person name="Worley K."/>
            <person name="Muzny D."/>
            <person name="Gibbs R."/>
        </authorList>
    </citation>
    <scope>NUCLEOTIDE SEQUENCE</scope>
    <source>
        <strain evidence="2">Sampled in the wild</strain>
    </source>
</reference>
<dbReference type="SUPFAM" id="SSF53098">
    <property type="entry name" value="Ribonuclease H-like"/>
    <property type="match status" value="1"/>
</dbReference>
<evidence type="ECO:0000313" key="3">
    <source>
        <dbReference type="Proteomes" id="UP000792457"/>
    </source>
</evidence>
<feature type="region of interest" description="Disordered" evidence="1">
    <location>
        <begin position="146"/>
        <end position="167"/>
    </location>
</feature>
<name>A0A8K0PDZ1_LADFU</name>
<keyword evidence="3" id="KW-1185">Reference proteome</keyword>
<gene>
    <name evidence="2" type="ORF">J437_LFUL019433</name>
</gene>
<sequence>MTIDMWADTSRKMSYTKLTAHFINKEWELKSNRPSCSAHNLNIVLSHSFKADTLKAKGAQDMINTLGACKRTVTFNKKSELNQKLKRSVHQHVETRWNSKLMMLQLVERQIAEVRLLLDEERQSAKLEGFDEHLAKNLTKFLEFSEGNGPARERKGANVTSRAAMAE</sequence>
<proteinExistence type="predicted"/>
<evidence type="ECO:0000256" key="1">
    <source>
        <dbReference type="SAM" id="MobiDB-lite"/>
    </source>
</evidence>
<accession>A0A8K0PDZ1</accession>
<reference evidence="2" key="1">
    <citation type="submission" date="2013-04" db="EMBL/GenBank/DDBJ databases">
        <authorList>
            <person name="Qu J."/>
            <person name="Murali S.C."/>
            <person name="Bandaranaike D."/>
            <person name="Bellair M."/>
            <person name="Blankenburg K."/>
            <person name="Chao H."/>
            <person name="Dinh H."/>
            <person name="Doddapaneni H."/>
            <person name="Downs B."/>
            <person name="Dugan-Rocha S."/>
            <person name="Elkadiri S."/>
            <person name="Gnanaolivu R.D."/>
            <person name="Hernandez B."/>
            <person name="Javaid M."/>
            <person name="Jayaseelan J.C."/>
            <person name="Lee S."/>
            <person name="Li M."/>
            <person name="Ming W."/>
            <person name="Munidasa M."/>
            <person name="Muniz J."/>
            <person name="Nguyen L."/>
            <person name="Ongeri F."/>
            <person name="Osuji N."/>
            <person name="Pu L.-L."/>
            <person name="Puazo M."/>
            <person name="Qu C."/>
            <person name="Quiroz J."/>
            <person name="Raj R."/>
            <person name="Weissenberger G."/>
            <person name="Xin Y."/>
            <person name="Zou X."/>
            <person name="Han Y."/>
            <person name="Richards S."/>
            <person name="Worley K."/>
            <person name="Muzny D."/>
            <person name="Gibbs R."/>
        </authorList>
    </citation>
    <scope>NUCLEOTIDE SEQUENCE</scope>
    <source>
        <strain evidence="2">Sampled in the wild</strain>
    </source>
</reference>
<dbReference type="InterPro" id="IPR012337">
    <property type="entry name" value="RNaseH-like_sf"/>
</dbReference>
<dbReference type="Proteomes" id="UP000792457">
    <property type="component" value="Unassembled WGS sequence"/>
</dbReference>
<organism evidence="2 3">
    <name type="scientific">Ladona fulva</name>
    <name type="common">Scarce chaser dragonfly</name>
    <name type="synonym">Libellula fulva</name>
    <dbReference type="NCBI Taxonomy" id="123851"/>
    <lineage>
        <taxon>Eukaryota</taxon>
        <taxon>Metazoa</taxon>
        <taxon>Ecdysozoa</taxon>
        <taxon>Arthropoda</taxon>
        <taxon>Hexapoda</taxon>
        <taxon>Insecta</taxon>
        <taxon>Pterygota</taxon>
        <taxon>Palaeoptera</taxon>
        <taxon>Odonata</taxon>
        <taxon>Epiprocta</taxon>
        <taxon>Anisoptera</taxon>
        <taxon>Libelluloidea</taxon>
        <taxon>Libellulidae</taxon>
        <taxon>Ladona</taxon>
    </lineage>
</organism>